<keyword evidence="3" id="KW-1185">Reference proteome</keyword>
<dbReference type="SUPFAM" id="SSF51556">
    <property type="entry name" value="Metallo-dependent hydrolases"/>
    <property type="match status" value="1"/>
</dbReference>
<dbReference type="eggNOG" id="COG3653">
    <property type="taxonomic scope" value="Bacteria"/>
</dbReference>
<dbReference type="InterPro" id="IPR013108">
    <property type="entry name" value="Amidohydro_3"/>
</dbReference>
<dbReference type="STRING" id="757424.Hsero_0570"/>
<dbReference type="InterPro" id="IPR032466">
    <property type="entry name" value="Metal_Hydrolase"/>
</dbReference>
<dbReference type="SUPFAM" id="SSF51338">
    <property type="entry name" value="Composite domain of metallo-dependent hydrolases"/>
    <property type="match status" value="1"/>
</dbReference>
<dbReference type="Proteomes" id="UP000000329">
    <property type="component" value="Chromosome"/>
</dbReference>
<dbReference type="OrthoDB" id="9766983at2"/>
<feature type="domain" description="Amidohydrolase 3" evidence="1">
    <location>
        <begin position="51"/>
        <end position="233"/>
    </location>
</feature>
<dbReference type="GO" id="GO:0047421">
    <property type="term" value="F:N-acyl-D-glutamate deacylase activity"/>
    <property type="evidence" value="ECO:0007669"/>
    <property type="project" value="UniProtKB-EC"/>
</dbReference>
<dbReference type="PANTHER" id="PTHR11647">
    <property type="entry name" value="HYDRANTOINASE/DIHYDROPYRIMIDINASE FAMILY MEMBER"/>
    <property type="match status" value="1"/>
</dbReference>
<dbReference type="GeneID" id="29391511"/>
<dbReference type="Pfam" id="PF07969">
    <property type="entry name" value="Amidohydro_3"/>
    <property type="match status" value="2"/>
</dbReference>
<dbReference type="Gene3D" id="3.30.1490.130">
    <property type="entry name" value="D-aminoacylase. Domain 3"/>
    <property type="match status" value="1"/>
</dbReference>
<dbReference type="HOGENOM" id="CLU_016107_2_0_4"/>
<protein>
    <submittedName>
        <fullName evidence="2">N-acyl-D-glutamate deacylase protein</fullName>
        <ecNumber evidence="2">3.5.1.82</ecNumber>
    </submittedName>
</protein>
<dbReference type="InterPro" id="IPR050378">
    <property type="entry name" value="Metallo-dep_Hydrolases_sf"/>
</dbReference>
<evidence type="ECO:0000313" key="3">
    <source>
        <dbReference type="Proteomes" id="UP000000329"/>
    </source>
</evidence>
<dbReference type="EMBL" id="CP002039">
    <property type="protein sequence ID" value="ADJ62089.1"/>
    <property type="molecule type" value="Genomic_DNA"/>
</dbReference>
<organism evidence="2 3">
    <name type="scientific">Herbaspirillum seropedicae (strain SmR1)</name>
    <dbReference type="NCBI Taxonomy" id="757424"/>
    <lineage>
        <taxon>Bacteria</taxon>
        <taxon>Pseudomonadati</taxon>
        <taxon>Pseudomonadota</taxon>
        <taxon>Betaproteobacteria</taxon>
        <taxon>Burkholderiales</taxon>
        <taxon>Oxalobacteraceae</taxon>
        <taxon>Herbaspirillum</taxon>
    </lineage>
</organism>
<accession>D8IYC9</accession>
<dbReference type="Gene3D" id="2.30.40.10">
    <property type="entry name" value="Urease, subunit C, domain 1"/>
    <property type="match status" value="1"/>
</dbReference>
<keyword evidence="2" id="KW-0378">Hydrolase</keyword>
<dbReference type="KEGG" id="hse:Hsero_0570"/>
<name>D8IYC9_HERSS</name>
<dbReference type="EC" id="3.5.1.82" evidence="2"/>
<dbReference type="AlphaFoldDB" id="D8IYC9"/>
<evidence type="ECO:0000259" key="1">
    <source>
        <dbReference type="Pfam" id="PF07969"/>
    </source>
</evidence>
<dbReference type="InterPro" id="IPR023100">
    <property type="entry name" value="D-aminoacylase_insert_dom_sf"/>
</dbReference>
<proteinExistence type="predicted"/>
<reference evidence="2 3" key="1">
    <citation type="submission" date="2010-04" db="EMBL/GenBank/DDBJ databases">
        <title>The genome of Herbaspirillum seropedicae SmR1, an endophytic, nitrogen-fixing, plant-growth promoting beta-Proteobacteria.</title>
        <authorList>
            <person name="Pedrosa F.O."/>
            <person name="Monteiro R.A."/>
            <person name="Wassem R."/>
            <person name="Cruz L.M."/>
            <person name="Ayub R.A."/>
            <person name="Colauto N.B."/>
            <person name="Fernandez M.A."/>
            <person name="Fungaro M.H.P."/>
            <person name="Grisard E.C."/>
            <person name="Hungria M."/>
            <person name="Madeira H.M.F."/>
            <person name="Nodari R.O."/>
            <person name="Osaku C.A."/>
            <person name="Petzl-Erler M.L."/>
            <person name="Terenzi H."/>
            <person name="Vieira L.G.E."/>
            <person name="Almeida M.I.M."/>
            <person name="Alves L.R."/>
            <person name="Arantes O.M.N."/>
            <person name="Balsanelli E."/>
            <person name="Barcellos F.G."/>
            <person name="Baura V.A."/>
            <person name="Binde D.R."/>
            <person name="Campo R.J."/>
            <person name="Chubatsu L.S."/>
            <person name="Chueire L.M.O."/>
            <person name="Ciferri R.R."/>
            <person name="Correa L.C."/>
            <person name="da Conceicao Silva J.L."/>
            <person name="Dabul A.N.G."/>
            <person name="Dambros B.P."/>
            <person name="Faoro H."/>
            <person name="Favetti A."/>
            <person name="Friedermann G."/>
            <person name="Furlaneto M.C."/>
            <person name="Gasques L.S."/>
            <person name="Gimenes C.C.T."/>
            <person name="Gioppo N.M.R."/>
            <person name="Glienke-Blanco C."/>
            <person name="Godoy L.P."/>
            <person name="Guerra M.P."/>
            <person name="Karp S."/>
            <person name="Kava-Cordeiro V."/>
            <person name="Margarido V.P."/>
            <person name="Mathioni S.M."/>
            <person name="Menck-Soares M.A."/>
            <person name="Murace N.K."/>
            <person name="Nicolas M.F."/>
            <person name="Oliveira C.E.C."/>
            <person name="Pagnan N.A.B."/>
            <person name="Pamphile J.A."/>
            <person name="Patussi E.V."/>
            <person name="Pereira L.F.P."/>
            <person name="Pereira-Ferrari L."/>
            <person name="Pinto F.G.S."/>
            <person name="Precoma C."/>
            <person name="Prioli A.J."/>
            <person name="Prioli S.M.A.P."/>
            <person name="Raittz R.T."/>
            <person name="Ramos H.J.O."/>
            <person name="Ribeiro E.M.S.F."/>
            <person name="Rigo L.U."/>
            <person name="Rocha C.L.M.S.C."/>
            <person name="Rocha S.N."/>
            <person name="Santos K."/>
            <person name="Satori D."/>
            <person name="Silva A.G."/>
            <person name="Simao R.C.G."/>
            <person name="Soares M.A.M."/>
            <person name="Souza E.M."/>
            <person name="Steffens M.B.R."/>
            <person name="Steindel M."/>
            <person name="Tadra-Sfeir M.Z."/>
            <person name="Takahashi E.K."/>
            <person name="Torres R.A."/>
            <person name="Valle J.S."/>
            <person name="Vernal J.I."/>
            <person name="Vilas-Boas L.A."/>
            <person name="Watanabe M.A.E."/>
            <person name="Weiss V.A."/>
            <person name="Yates M.A."/>
            <person name="Souza E.M."/>
        </authorList>
    </citation>
    <scope>NUCLEOTIDE SEQUENCE [LARGE SCALE GENOMIC DNA]</scope>
    <source>
        <strain evidence="2 3">SmR1</strain>
    </source>
</reference>
<dbReference type="RefSeq" id="WP_013232607.1">
    <property type="nucleotide sequence ID" value="NC_014323.1"/>
</dbReference>
<dbReference type="PANTHER" id="PTHR11647:SF1">
    <property type="entry name" value="COLLAPSIN RESPONSE MEDIATOR PROTEIN"/>
    <property type="match status" value="1"/>
</dbReference>
<evidence type="ECO:0000313" key="2">
    <source>
        <dbReference type="EMBL" id="ADJ62089.1"/>
    </source>
</evidence>
<dbReference type="Gene3D" id="3.20.20.140">
    <property type="entry name" value="Metal-dependent hydrolases"/>
    <property type="match status" value="1"/>
</dbReference>
<gene>
    <name evidence="2" type="primary">ndeD</name>
    <name evidence="2" type="ordered locus">Hsero_0570</name>
</gene>
<sequence>MQNSPAFDLLITGGTIIDGSKAPRFRADIGVRHGRIAEIGNLSHRQAAQRIDASGKIVAPGFIDSHTHDDQAVLSQPDMTFKISQGVTTVITGNCGISIAPLRAGTPLPAPLSLLDDADGTRFETFSSYLDALRQTPSAVNVAAMVGHSTLRVMTMDALEREARPDEISAMNALLDEALEAGAIGISTGTYYPPAAHASTQEVIDVCRPIAGTGALYVTHMRDEADKSMEALEESFLIGRELNAPVVISHHKLQRAHNFGKSSQTLARIRQAMQCQCVALDCYPYNASSTMLHRDPKRLVGRILISSSKPHPEQAGRELDAIAAEWGVSKEEAAARLQPASAVYFGMDESDVRNILAFDETMIGSDGIPTGEKPHPRLWGTFPRILGHYSRDLGLFDLEVAVWKMTGLTARNFKLHERGTLEVGHYADIVVFDAATIRDTASYETPAEPAQGIDAVIVNGVVTWRLGQHMGARAGHVIARHAASKRRDQAPCRSKASS</sequence>
<dbReference type="CDD" id="cd01297">
    <property type="entry name" value="D-aminoacylase"/>
    <property type="match status" value="1"/>
</dbReference>
<feature type="domain" description="Amidohydrolase 3" evidence="1">
    <location>
        <begin position="334"/>
        <end position="463"/>
    </location>
</feature>
<dbReference type="InterPro" id="IPR011059">
    <property type="entry name" value="Metal-dep_hydrolase_composite"/>
</dbReference>